<feature type="domain" description="PKS/mFAS DH" evidence="11">
    <location>
        <begin position="938"/>
        <end position="1243"/>
    </location>
</feature>
<evidence type="ECO:0000256" key="6">
    <source>
        <dbReference type="ARBA" id="ARBA00023268"/>
    </source>
</evidence>
<dbReference type="InterPro" id="IPR013217">
    <property type="entry name" value="Methyltransf_12"/>
</dbReference>
<dbReference type="InterPro" id="IPR049551">
    <property type="entry name" value="PKS_DH_C"/>
</dbReference>
<dbReference type="InterPro" id="IPR016035">
    <property type="entry name" value="Acyl_Trfase/lysoPLipase"/>
</dbReference>
<dbReference type="Pfam" id="PF21089">
    <property type="entry name" value="PKS_DH_N"/>
    <property type="match status" value="1"/>
</dbReference>
<dbReference type="Gene3D" id="3.30.70.3290">
    <property type="match status" value="1"/>
</dbReference>
<dbReference type="InterPro" id="IPR032821">
    <property type="entry name" value="PKS_assoc"/>
</dbReference>
<evidence type="ECO:0000256" key="8">
    <source>
        <dbReference type="PROSITE-ProRule" id="PRU01363"/>
    </source>
</evidence>
<dbReference type="SUPFAM" id="SSF51735">
    <property type="entry name" value="NAD(P)-binding Rossmann-fold domains"/>
    <property type="match status" value="2"/>
</dbReference>
<dbReference type="SUPFAM" id="SSF55048">
    <property type="entry name" value="Probable ACP-binding domain of malonyl-CoA ACP transacylase"/>
    <property type="match status" value="1"/>
</dbReference>
<dbReference type="Pfam" id="PF00698">
    <property type="entry name" value="Acyl_transf_1"/>
    <property type="match status" value="1"/>
</dbReference>
<dbReference type="InterPro" id="IPR049552">
    <property type="entry name" value="PKS_DH_N"/>
</dbReference>
<dbReference type="Pfam" id="PF23297">
    <property type="entry name" value="ACP_SdgA_C"/>
    <property type="match status" value="1"/>
</dbReference>
<dbReference type="Gene3D" id="3.10.129.110">
    <property type="entry name" value="Polyketide synthase dehydratase"/>
    <property type="match status" value="1"/>
</dbReference>
<dbReference type="Pfam" id="PF00107">
    <property type="entry name" value="ADH_zinc_N"/>
    <property type="match status" value="1"/>
</dbReference>
<dbReference type="SMART" id="SM00822">
    <property type="entry name" value="PKS_KR"/>
    <property type="match status" value="1"/>
</dbReference>
<dbReference type="SMART" id="SM00829">
    <property type="entry name" value="PKS_ER"/>
    <property type="match status" value="1"/>
</dbReference>
<dbReference type="Gene3D" id="3.40.366.10">
    <property type="entry name" value="Malonyl-Coenzyme A Acyl Carrier Protein, domain 2"/>
    <property type="match status" value="1"/>
</dbReference>
<dbReference type="InterPro" id="IPR013154">
    <property type="entry name" value="ADH-like_N"/>
</dbReference>
<dbReference type="Pfam" id="PF02801">
    <property type="entry name" value="Ketoacyl-synt_C"/>
    <property type="match status" value="1"/>
</dbReference>
<dbReference type="Gene3D" id="1.10.1200.10">
    <property type="entry name" value="ACP-like"/>
    <property type="match status" value="1"/>
</dbReference>
<keyword evidence="7" id="KW-0012">Acyltransferase</keyword>
<dbReference type="InterPro" id="IPR014031">
    <property type="entry name" value="Ketoacyl_synth_C"/>
</dbReference>
<dbReference type="Pfam" id="PF08240">
    <property type="entry name" value="ADH_N"/>
    <property type="match status" value="1"/>
</dbReference>
<dbReference type="CDD" id="cd05195">
    <property type="entry name" value="enoyl_red"/>
    <property type="match status" value="1"/>
</dbReference>
<dbReference type="GO" id="GO:0004315">
    <property type="term" value="F:3-oxoacyl-[acyl-carrier-protein] synthase activity"/>
    <property type="evidence" value="ECO:0007669"/>
    <property type="project" value="InterPro"/>
</dbReference>
<dbReference type="SMART" id="SM00823">
    <property type="entry name" value="PKS_PP"/>
    <property type="match status" value="1"/>
</dbReference>
<accession>A0A9P4UHF0</accession>
<dbReference type="InterPro" id="IPR036736">
    <property type="entry name" value="ACP-like_sf"/>
</dbReference>
<dbReference type="InterPro" id="IPR011032">
    <property type="entry name" value="GroES-like_sf"/>
</dbReference>
<dbReference type="InterPro" id="IPR013149">
    <property type="entry name" value="ADH-like_C"/>
</dbReference>
<feature type="active site" description="Proton acceptor; for dehydratase activity" evidence="8">
    <location>
        <position position="970"/>
    </location>
</feature>
<dbReference type="InterPro" id="IPR042104">
    <property type="entry name" value="PKS_dehydratase_sf"/>
</dbReference>
<dbReference type="PROSITE" id="PS52019">
    <property type="entry name" value="PKS_MFAS_DH"/>
    <property type="match status" value="1"/>
</dbReference>
<dbReference type="PROSITE" id="PS00012">
    <property type="entry name" value="PHOSPHOPANTETHEINE"/>
    <property type="match status" value="1"/>
</dbReference>
<dbReference type="InterPro" id="IPR020806">
    <property type="entry name" value="PKS_PP-bd"/>
</dbReference>
<comment type="caution">
    <text evidence="12">The sequence shown here is derived from an EMBL/GenBank/DDBJ whole genome shotgun (WGS) entry which is preliminary data.</text>
</comment>
<dbReference type="Pfam" id="PF14765">
    <property type="entry name" value="PS-DH"/>
    <property type="match status" value="1"/>
</dbReference>
<dbReference type="InterPro" id="IPR050091">
    <property type="entry name" value="PKS_NRPS_Biosynth_Enz"/>
</dbReference>
<dbReference type="InterPro" id="IPR001227">
    <property type="entry name" value="Ac_transferase_dom_sf"/>
</dbReference>
<dbReference type="PROSITE" id="PS00606">
    <property type="entry name" value="KS3_1"/>
    <property type="match status" value="1"/>
</dbReference>
<dbReference type="InterPro" id="IPR016036">
    <property type="entry name" value="Malonyl_transacylase_ACP-bd"/>
</dbReference>
<keyword evidence="3" id="KW-0808">Transferase</keyword>
<dbReference type="OrthoDB" id="329835at2759"/>
<evidence type="ECO:0000313" key="13">
    <source>
        <dbReference type="Proteomes" id="UP000799764"/>
    </source>
</evidence>
<evidence type="ECO:0000259" key="9">
    <source>
        <dbReference type="PROSITE" id="PS50075"/>
    </source>
</evidence>
<evidence type="ECO:0000259" key="11">
    <source>
        <dbReference type="PROSITE" id="PS52019"/>
    </source>
</evidence>
<dbReference type="InterPro" id="IPR020843">
    <property type="entry name" value="ER"/>
</dbReference>
<dbReference type="InterPro" id="IPR020807">
    <property type="entry name" value="PKS_DH"/>
</dbReference>
<dbReference type="InterPro" id="IPR049900">
    <property type="entry name" value="PKS_mFAS_DH"/>
</dbReference>
<dbReference type="SUPFAM" id="SSF53335">
    <property type="entry name" value="S-adenosyl-L-methionine-dependent methyltransferases"/>
    <property type="match status" value="1"/>
</dbReference>
<organism evidence="12 13">
    <name type="scientific">Karstenula rhodostoma CBS 690.94</name>
    <dbReference type="NCBI Taxonomy" id="1392251"/>
    <lineage>
        <taxon>Eukaryota</taxon>
        <taxon>Fungi</taxon>
        <taxon>Dikarya</taxon>
        <taxon>Ascomycota</taxon>
        <taxon>Pezizomycotina</taxon>
        <taxon>Dothideomycetes</taxon>
        <taxon>Pleosporomycetidae</taxon>
        <taxon>Pleosporales</taxon>
        <taxon>Massarineae</taxon>
        <taxon>Didymosphaeriaceae</taxon>
        <taxon>Karstenula</taxon>
    </lineage>
</organism>
<dbReference type="Gene3D" id="3.40.47.10">
    <property type="match status" value="1"/>
</dbReference>
<dbReference type="GO" id="GO:0008168">
    <property type="term" value="F:methyltransferase activity"/>
    <property type="evidence" value="ECO:0007669"/>
    <property type="project" value="UniProtKB-KW"/>
</dbReference>
<dbReference type="Gene3D" id="3.90.180.10">
    <property type="entry name" value="Medium-chain alcohol dehydrogenases, catalytic domain"/>
    <property type="match status" value="1"/>
</dbReference>
<dbReference type="CDD" id="cd00833">
    <property type="entry name" value="PKS"/>
    <property type="match status" value="1"/>
</dbReference>
<evidence type="ECO:0000256" key="5">
    <source>
        <dbReference type="ARBA" id="ARBA00023002"/>
    </source>
</evidence>
<dbReference type="SUPFAM" id="SSF53901">
    <property type="entry name" value="Thiolase-like"/>
    <property type="match status" value="1"/>
</dbReference>
<dbReference type="SMART" id="SM00827">
    <property type="entry name" value="PKS_AT"/>
    <property type="match status" value="1"/>
</dbReference>
<dbReference type="GO" id="GO:0016491">
    <property type="term" value="F:oxidoreductase activity"/>
    <property type="evidence" value="ECO:0007669"/>
    <property type="project" value="UniProtKB-KW"/>
</dbReference>
<dbReference type="SUPFAM" id="SSF47336">
    <property type="entry name" value="ACP-like"/>
    <property type="match status" value="1"/>
</dbReference>
<keyword evidence="13" id="KW-1185">Reference proteome</keyword>
<dbReference type="InterPro" id="IPR014043">
    <property type="entry name" value="Acyl_transferase_dom"/>
</dbReference>
<dbReference type="InterPro" id="IPR036291">
    <property type="entry name" value="NAD(P)-bd_dom_sf"/>
</dbReference>
<dbReference type="Pfam" id="PF08242">
    <property type="entry name" value="Methyltransf_12"/>
    <property type="match status" value="1"/>
</dbReference>
<dbReference type="GO" id="GO:0031177">
    <property type="term" value="F:phosphopantetheine binding"/>
    <property type="evidence" value="ECO:0007669"/>
    <property type="project" value="InterPro"/>
</dbReference>
<gene>
    <name evidence="12" type="ORF">P171DRAFT_19611</name>
</gene>
<dbReference type="InterPro" id="IPR016039">
    <property type="entry name" value="Thiolase-like"/>
</dbReference>
<dbReference type="SMART" id="SM00826">
    <property type="entry name" value="PKS_DH"/>
    <property type="match status" value="1"/>
</dbReference>
<feature type="domain" description="Carrier" evidence="9">
    <location>
        <begin position="2444"/>
        <end position="2522"/>
    </location>
</feature>
<dbReference type="Gene3D" id="3.40.50.150">
    <property type="entry name" value="Vaccinia Virus protein VP39"/>
    <property type="match status" value="1"/>
</dbReference>
<feature type="active site" description="Proton donor; for dehydratase activity" evidence="8">
    <location>
        <position position="1156"/>
    </location>
</feature>
<keyword evidence="6" id="KW-0511">Multifunctional enzyme</keyword>
<evidence type="ECO:0000256" key="7">
    <source>
        <dbReference type="ARBA" id="ARBA00023315"/>
    </source>
</evidence>
<dbReference type="InterPro" id="IPR018201">
    <property type="entry name" value="Ketoacyl_synth_AS"/>
</dbReference>
<keyword evidence="2" id="KW-0597">Phosphoprotein</keyword>
<feature type="region of interest" description="N-terminal hotdog fold" evidence="8">
    <location>
        <begin position="938"/>
        <end position="1076"/>
    </location>
</feature>
<dbReference type="GO" id="GO:0044550">
    <property type="term" value="P:secondary metabolite biosynthetic process"/>
    <property type="evidence" value="ECO:0007669"/>
    <property type="project" value="UniProtKB-ARBA"/>
</dbReference>
<keyword evidence="1" id="KW-0596">Phosphopantetheine</keyword>
<dbReference type="InterPro" id="IPR013968">
    <property type="entry name" value="PKS_KR"/>
</dbReference>
<dbReference type="Proteomes" id="UP000799764">
    <property type="component" value="Unassembled WGS sequence"/>
</dbReference>
<dbReference type="GO" id="GO:0004312">
    <property type="term" value="F:fatty acid synthase activity"/>
    <property type="evidence" value="ECO:0007669"/>
    <property type="project" value="TreeGrafter"/>
</dbReference>
<proteinExistence type="predicted"/>
<dbReference type="SUPFAM" id="SSF50129">
    <property type="entry name" value="GroES-like"/>
    <property type="match status" value="1"/>
</dbReference>
<dbReference type="PANTHER" id="PTHR43775:SF50">
    <property type="entry name" value="HIGHLY REDUCING POLYKETIDE SYNTHASE SRDA"/>
    <property type="match status" value="1"/>
</dbReference>
<dbReference type="InterPro" id="IPR009081">
    <property type="entry name" value="PP-bd_ACP"/>
</dbReference>
<dbReference type="Pfam" id="PF16197">
    <property type="entry name" value="KAsynt_C_assoc"/>
    <property type="match status" value="1"/>
</dbReference>
<dbReference type="InterPro" id="IPR057326">
    <property type="entry name" value="KR_dom"/>
</dbReference>
<dbReference type="Pfam" id="PF08659">
    <property type="entry name" value="KR"/>
    <property type="match status" value="1"/>
</dbReference>
<dbReference type="InterPro" id="IPR014030">
    <property type="entry name" value="Ketoacyl_synth_N"/>
</dbReference>
<feature type="domain" description="Ketosynthase family 3 (KS3)" evidence="10">
    <location>
        <begin position="1"/>
        <end position="392"/>
    </location>
</feature>
<evidence type="ECO:0000256" key="4">
    <source>
        <dbReference type="ARBA" id="ARBA00022857"/>
    </source>
</evidence>
<name>A0A9P4UHF0_9PLEO</name>
<dbReference type="Gene3D" id="3.40.50.720">
    <property type="entry name" value="NAD(P)-binding Rossmann-like Domain"/>
    <property type="match status" value="2"/>
</dbReference>
<dbReference type="PANTHER" id="PTHR43775">
    <property type="entry name" value="FATTY ACID SYNTHASE"/>
    <property type="match status" value="1"/>
</dbReference>
<dbReference type="EMBL" id="MU001492">
    <property type="protein sequence ID" value="KAF2452119.1"/>
    <property type="molecule type" value="Genomic_DNA"/>
</dbReference>
<sequence>MEFKPDHINLNGFYHPDGKRPGGMVTKGGYLLQEDPRHFDHSFFGISATEALSIDPAQRKLLEVTYEAFESAGETLESLSGSRTGVFVGNFNNEHQLMQFRDQELTLPYVVTGGGPTILSNRISHVFNLTGPSLVVDTACSASMYALHVAVLALRNGDCDAALVAGSNLILGPDNQIFVSRLGAASPTSKCHTFDIAADGYGRAEGFGAIYLKRATDAISANDPIRALVRGTSFNANGKTGGISHPSSKGQEAVIRQAYKAAGDLDPSLTGYFECHGTGTPVGDPIEVSAIGKVFASGRGDDPLLIGSIKPQLGHSEAASGMSQIMKAILAMEHNEIPATIGINCFNPAIDFAGARVKVVTETTPWPSNLLRRVSINSFGYGGANAHCIIDHPSVVLQEYQPRGFPLSRRVSPPATNGQINGNGYLNGHAPVRCNENFESPPFLTDTWQTPASLMSSGQAQARPFVLMPFSAHDDQALEANFTETAACINDYKLPDVLYSLSCRKSHLSRRGFVVGDSENIIEKMNTNSLIRGKITGSAPRRFGFIFTGQGAQWPTMGAKLIPEYSVVEKTISYLDYVLSQLFHKPSWTIMEALREESKTSRINEPSISQTVCTALQIALVNLLRQWGIEPAATVGHSSGEIAAAYAAGRLKASEAVVLAYFRGQAVATNKKKGLMLVVGMSVEQLQPYLAGYEHEVNVAAINSSKTVTLSGETEAIQALAMAFAKDHVFHRILETGYNAYHSHHMLALGEDYETCAVAGLEEVAPKTLDERMSTSTPWISSVTPNKQVHSVSPRYWRRNLESPVRFSQAIEKLAEEDLVDLCIEIGPHSALTSLFKQIRTDLESKGQPLPQCLPSLKRGENDVVSMLNLAGNLFLKGAPINLVAVNASENVQHGKLVLEHGSACIDLPTYNFTYGDRPLYFENRFNREFRTRRHPRHDLLGARQPGLAHTHPSWRNVLRMKDARWLDDHKLLPYAVLPAAAYIAMAIEAVSQLHLEDNVLPIKSFRLRNVAINSTLRVPDDEFGIETMLNLTRVSMGTTREKSAWFKFSIASAEPESDTWTEHCTGSISVQSLSTKIDWTQRLRMDPRSRSLDITRWYEKFSETGLGYGPAFQGLSQLQAYHGSNTVGASVTLAPAGPGINADQSSYTIHPATLDTCIQLGLIACHAGQVENVKKSFIPVVGGDITIWVQPDSGSMAQAIAQGNISGIRSAAARIQLHTPSGQPLLDLNELRLVTFEENASDTAGSLHMARDPYWRSVERVDIDSLTTESAVTLFPSPRLTQEKQVKFDKFGALVISDIYMSLEDGPLKRHAGTHQPFADWALSWKHAVGDDPSHPEQKASLLQELQVQLADLPEVECLSRLHQNLDRILSTETSTMELLLQDGLLDRLYTSGVTFQTSRSQLRNVLDLQAHKLPRMRILQLGGELGYLTTDVLETLAANTSFKRFENLTITNATAWARAREYTVDFDNDSISYKPLDTAQDPTAQGFEAHSFDLVLALGSLSLVPDTATALHNIHTLLKPGGKLISLETMHSRPGLDILFRSLQGNWNLGSPASHEAGWSRVLEHSGFSGIDLALEDGRNDDAFSRILLTTSRAASRSNAATTEPPVIWLLYRDYPPPLASLLSRLLRDKGYKTSLKSFLSSEQVSENAIIISFVDIESSTLLHRDATHFQMIQAVIRKASYIMWLAAGTGPESAVMKGLLRSISTENPLLKTAFIDIDSSYYSNFAATANVILDKILSQVEVEQDVGTFDDTEWKLKDGVAYIERLLPDEELNRQFRLRHGYESNIEERPMDGQGFLRVNYRQPGVLSSLYFSSDPTFDEPLQDDWVEIENKGIGLNVKDLAVATGRFDLNYLSTEAAGVVSRVGSAVNTLNVGDRVFGLVPGNMGNYTRSEASLVQTIPHDASTIDAATMPVVYLTAIYALRHLARLEAGESILIQSATGGLGLAALRLAQRMGATVYATVGNDEKRKLLQDEFGIPGSRIFNSRDAAGIEALLQATGYNGLDVILSSARGDAMHDAWRCIAPAGRFIEVGRTDVLASGSLPLDVFKRNATFASFDLGLLYRQKPELVGRLTAELRQLWVDGVIGPIHPHTTYDLSRLEEAMAFFSKGVHLGKVVVTFDNPQAPLKIMQVPKRASFDPEATYLLVGCLGGLGRSLAVWMVERGARCLMFLSRSGATSPEASSIIGELQSMGAAPEVVQCSVTDLGSLSVAISQIPRTRPLKGIVHAAMVEGDSFFDNSSFSQVHDVLAPKVTGTINLHNATKHLPLDFFVMTSSIVGLVGTASQGAYVAANAFQDAFARHRQSSGHAAISLALGLINEIGSVKEAQSFQQMLLRTTTYGISESEFLQHLEAAFAPSAHPSTTLDPLSPSQVVLGLEPANFIPHFEDGRMREITWTTSARFQAVVQAISDRAKSRNSSPSKDFQRQSDVVAQMTLAASPAEKKTIAAEAVIARIGQLLSVQVDDIDASRPMAQYGLDSLVAAELRSWLATTFRIQIPLMHMLSQTTKIQDLVDILVEQVGS</sequence>
<evidence type="ECO:0000313" key="12">
    <source>
        <dbReference type="EMBL" id="KAF2452119.1"/>
    </source>
</evidence>
<dbReference type="InterPro" id="IPR029063">
    <property type="entry name" value="SAM-dependent_MTases_sf"/>
</dbReference>
<dbReference type="Pfam" id="PF00109">
    <property type="entry name" value="ketoacyl-synt"/>
    <property type="match status" value="1"/>
</dbReference>
<dbReference type="PROSITE" id="PS50075">
    <property type="entry name" value="CARRIER"/>
    <property type="match status" value="1"/>
</dbReference>
<evidence type="ECO:0000256" key="2">
    <source>
        <dbReference type="ARBA" id="ARBA00022553"/>
    </source>
</evidence>
<dbReference type="InterPro" id="IPR020841">
    <property type="entry name" value="PKS_Beta-ketoAc_synthase_dom"/>
</dbReference>
<dbReference type="PROSITE" id="PS52004">
    <property type="entry name" value="KS3_2"/>
    <property type="match status" value="1"/>
</dbReference>
<dbReference type="GO" id="GO:0006633">
    <property type="term" value="P:fatty acid biosynthetic process"/>
    <property type="evidence" value="ECO:0007669"/>
    <property type="project" value="InterPro"/>
</dbReference>
<dbReference type="GO" id="GO:0032259">
    <property type="term" value="P:methylation"/>
    <property type="evidence" value="ECO:0007669"/>
    <property type="project" value="UniProtKB-KW"/>
</dbReference>
<protein>
    <submittedName>
        <fullName evidence="12">Polyketide synthase</fullName>
    </submittedName>
</protein>
<keyword evidence="5" id="KW-0560">Oxidoreductase</keyword>
<keyword evidence="4" id="KW-0521">NADP</keyword>
<dbReference type="InterPro" id="IPR006162">
    <property type="entry name" value="Ppantetheine_attach_site"/>
</dbReference>
<evidence type="ECO:0000256" key="1">
    <source>
        <dbReference type="ARBA" id="ARBA00022450"/>
    </source>
</evidence>
<reference evidence="12" key="1">
    <citation type="journal article" date="2020" name="Stud. Mycol.">
        <title>101 Dothideomycetes genomes: a test case for predicting lifestyles and emergence of pathogens.</title>
        <authorList>
            <person name="Haridas S."/>
            <person name="Albert R."/>
            <person name="Binder M."/>
            <person name="Bloem J."/>
            <person name="Labutti K."/>
            <person name="Salamov A."/>
            <person name="Andreopoulos B."/>
            <person name="Baker S."/>
            <person name="Barry K."/>
            <person name="Bills G."/>
            <person name="Bluhm B."/>
            <person name="Cannon C."/>
            <person name="Castanera R."/>
            <person name="Culley D."/>
            <person name="Daum C."/>
            <person name="Ezra D."/>
            <person name="Gonzalez J."/>
            <person name="Henrissat B."/>
            <person name="Kuo A."/>
            <person name="Liang C."/>
            <person name="Lipzen A."/>
            <person name="Lutzoni F."/>
            <person name="Magnuson J."/>
            <person name="Mondo S."/>
            <person name="Nolan M."/>
            <person name="Ohm R."/>
            <person name="Pangilinan J."/>
            <person name="Park H.-J."/>
            <person name="Ramirez L."/>
            <person name="Alfaro M."/>
            <person name="Sun H."/>
            <person name="Tritt A."/>
            <person name="Yoshinaga Y."/>
            <person name="Zwiers L.-H."/>
            <person name="Turgeon B."/>
            <person name="Goodwin S."/>
            <person name="Spatafora J."/>
            <person name="Crous P."/>
            <person name="Grigoriev I."/>
        </authorList>
    </citation>
    <scope>NUCLEOTIDE SEQUENCE</scope>
    <source>
        <strain evidence="12">CBS 690.94</strain>
    </source>
</reference>
<feature type="region of interest" description="C-terminal hotdog fold" evidence="8">
    <location>
        <begin position="1089"/>
        <end position="1243"/>
    </location>
</feature>
<dbReference type="SMART" id="SM00825">
    <property type="entry name" value="PKS_KS"/>
    <property type="match status" value="1"/>
</dbReference>
<evidence type="ECO:0000256" key="3">
    <source>
        <dbReference type="ARBA" id="ARBA00022679"/>
    </source>
</evidence>
<dbReference type="SUPFAM" id="SSF52151">
    <property type="entry name" value="FabD/lysophospholipase-like"/>
    <property type="match status" value="1"/>
</dbReference>
<evidence type="ECO:0000259" key="10">
    <source>
        <dbReference type="PROSITE" id="PS52004"/>
    </source>
</evidence>